<comment type="caution">
    <text evidence="2">The sequence shown here is derived from an EMBL/GenBank/DDBJ whole genome shotgun (WGS) entry which is preliminary data.</text>
</comment>
<gene>
    <name evidence="2" type="ORF">LTR16_008198</name>
</gene>
<feature type="region of interest" description="Disordered" evidence="1">
    <location>
        <begin position="125"/>
        <end position="151"/>
    </location>
</feature>
<organism evidence="2 3">
    <name type="scientific">Cryomyces antarcticus</name>
    <dbReference type="NCBI Taxonomy" id="329879"/>
    <lineage>
        <taxon>Eukaryota</taxon>
        <taxon>Fungi</taxon>
        <taxon>Dikarya</taxon>
        <taxon>Ascomycota</taxon>
        <taxon>Pezizomycotina</taxon>
        <taxon>Dothideomycetes</taxon>
        <taxon>Dothideomycetes incertae sedis</taxon>
        <taxon>Cryomyces</taxon>
    </lineage>
</organism>
<protein>
    <submittedName>
        <fullName evidence="2">Uncharacterized protein</fullName>
    </submittedName>
</protein>
<evidence type="ECO:0000313" key="2">
    <source>
        <dbReference type="EMBL" id="KAK5084862.1"/>
    </source>
</evidence>
<evidence type="ECO:0000256" key="1">
    <source>
        <dbReference type="SAM" id="MobiDB-lite"/>
    </source>
</evidence>
<sequence>VHLDNFVGYEIGSTVAFEIHNGYFYALSNQTSFEVVEIDWTSFYKCVRIPLSKPRKEDVEINDRIYRRQHREGPINDSWTDLSMQVDQCTGALMIVEARKENLMNASSQQRTFYMEPLVFPEPGGSDFDDSTTPLSGSAPSSSPGGVGTSASSNAYALPCNDPLASAMTSSDNPNFAKAKIRLPKHTHSEHSHPGDAARSYMLSRTLFRGYNLSCAAFLDLVRDEAHGSPSLRMGSRRRAPALDETGMVKVPLVDPETRDRTEASEDEFVYAPIRHVPVAAG</sequence>
<proteinExistence type="predicted"/>
<dbReference type="Proteomes" id="UP001357485">
    <property type="component" value="Unassembled WGS sequence"/>
</dbReference>
<name>A0ABR0K3G2_9PEZI</name>
<feature type="compositionally biased region" description="Low complexity" evidence="1">
    <location>
        <begin position="131"/>
        <end position="151"/>
    </location>
</feature>
<accession>A0ABR0K3G2</accession>
<evidence type="ECO:0000313" key="3">
    <source>
        <dbReference type="Proteomes" id="UP001357485"/>
    </source>
</evidence>
<reference evidence="2 3" key="1">
    <citation type="submission" date="2023-08" db="EMBL/GenBank/DDBJ databases">
        <title>Black Yeasts Isolated from many extreme environments.</title>
        <authorList>
            <person name="Coleine C."/>
            <person name="Stajich J.E."/>
            <person name="Selbmann L."/>
        </authorList>
    </citation>
    <scope>NUCLEOTIDE SEQUENCE [LARGE SCALE GENOMIC DNA]</scope>
    <source>
        <strain evidence="2 3">CCFEE 536</strain>
    </source>
</reference>
<feature type="non-terminal residue" evidence="2">
    <location>
        <position position="282"/>
    </location>
</feature>
<dbReference type="EMBL" id="JAVRRA010026518">
    <property type="protein sequence ID" value="KAK5084862.1"/>
    <property type="molecule type" value="Genomic_DNA"/>
</dbReference>
<keyword evidence="3" id="KW-1185">Reference proteome</keyword>
<feature type="non-terminal residue" evidence="2">
    <location>
        <position position="1"/>
    </location>
</feature>